<dbReference type="SMART" id="SM00220">
    <property type="entry name" value="S_TKc"/>
    <property type="match status" value="1"/>
</dbReference>
<dbReference type="GO" id="GO:0000082">
    <property type="term" value="P:G1/S transition of mitotic cell cycle"/>
    <property type="evidence" value="ECO:0007669"/>
    <property type="project" value="TreeGrafter"/>
</dbReference>
<dbReference type="GO" id="GO:0030332">
    <property type="term" value="F:cyclin binding"/>
    <property type="evidence" value="ECO:0007669"/>
    <property type="project" value="TreeGrafter"/>
</dbReference>
<dbReference type="GO" id="GO:0005737">
    <property type="term" value="C:cytoplasm"/>
    <property type="evidence" value="ECO:0007669"/>
    <property type="project" value="TreeGrafter"/>
</dbReference>
<dbReference type="OrthoDB" id="1732493at2759"/>
<evidence type="ECO:0000256" key="7">
    <source>
        <dbReference type="ARBA" id="ARBA00022840"/>
    </source>
</evidence>
<dbReference type="GO" id="GO:0005524">
    <property type="term" value="F:ATP binding"/>
    <property type="evidence" value="ECO:0007669"/>
    <property type="project" value="UniProtKB-UniRule"/>
</dbReference>
<dbReference type="GO" id="GO:0007165">
    <property type="term" value="P:signal transduction"/>
    <property type="evidence" value="ECO:0007669"/>
    <property type="project" value="TreeGrafter"/>
</dbReference>
<dbReference type="GO" id="GO:0010389">
    <property type="term" value="P:regulation of G2/M transition of mitotic cell cycle"/>
    <property type="evidence" value="ECO:0007669"/>
    <property type="project" value="TreeGrafter"/>
</dbReference>
<reference evidence="13 14" key="1">
    <citation type="submission" date="2020-10" db="EMBL/GenBank/DDBJ databases">
        <title>The Coptis chinensis genome and diversification of protoberbering-type alkaloids.</title>
        <authorList>
            <person name="Wang B."/>
            <person name="Shu S."/>
            <person name="Song C."/>
            <person name="Liu Y."/>
        </authorList>
    </citation>
    <scope>NUCLEOTIDE SEQUENCE [LARGE SCALE GENOMIC DNA]</scope>
    <source>
        <strain evidence="13">HL-2020</strain>
        <tissue evidence="13">Leaf</tissue>
    </source>
</reference>
<evidence type="ECO:0000256" key="10">
    <source>
        <dbReference type="PROSITE-ProRule" id="PRU10141"/>
    </source>
</evidence>
<sequence>MVRYTDSTELGFGGYGTVFSAYDNKEGKWVAIKKVNMEMNVITAAFTRETFLMQNIRHPNIVRCENVFVEGESLCIVMELLNMDLQAHSSKFNSAYPAIVKIFLKHLLEGLAHMHGKFIIHRDLKTTNLLVDTDSTPPTLKITDFGHAAIALNPTLSPKMGTMAYNAPEFLLGAVDYGMPVDIWAAGCIFGEMSEWGADEEGSMVFGKDAETDVDLLFDIFGLLGAPTEASWPGVTELPKWINGMESLGFAPKDLNARFLKLDGVGIDLLKRMLCLNPSERITAEAALKHEYFNGAQSMQLKLGSLQSTLFSLSVTAATCFYCSV</sequence>
<dbReference type="SUPFAM" id="SSF56112">
    <property type="entry name" value="Protein kinase-like (PK-like)"/>
    <property type="match status" value="1"/>
</dbReference>
<evidence type="ECO:0000256" key="5">
    <source>
        <dbReference type="ARBA" id="ARBA00022741"/>
    </source>
</evidence>
<keyword evidence="5 10" id="KW-0547">Nucleotide-binding</keyword>
<feature type="domain" description="Protein kinase" evidence="12">
    <location>
        <begin position="4"/>
        <end position="293"/>
    </location>
</feature>
<name>A0A835IE18_9MAGN</name>
<dbReference type="GO" id="GO:0010468">
    <property type="term" value="P:regulation of gene expression"/>
    <property type="evidence" value="ECO:0007669"/>
    <property type="project" value="TreeGrafter"/>
</dbReference>
<accession>A0A835IE18</accession>
<gene>
    <name evidence="13" type="ORF">IFM89_020950</name>
</gene>
<proteinExistence type="inferred from homology"/>
<dbReference type="AlphaFoldDB" id="A0A835IE18"/>
<evidence type="ECO:0000256" key="1">
    <source>
        <dbReference type="ARBA" id="ARBA00006485"/>
    </source>
</evidence>
<evidence type="ECO:0000256" key="9">
    <source>
        <dbReference type="ARBA" id="ARBA00048367"/>
    </source>
</evidence>
<evidence type="ECO:0000313" key="13">
    <source>
        <dbReference type="EMBL" id="KAF9614853.1"/>
    </source>
</evidence>
<dbReference type="InterPro" id="IPR017441">
    <property type="entry name" value="Protein_kinase_ATP_BS"/>
</dbReference>
<keyword evidence="3 11" id="KW-0723">Serine/threonine-protein kinase</keyword>
<comment type="catalytic activity">
    <reaction evidence="9">
        <text>L-seryl-[protein] + ATP = O-phospho-L-seryl-[protein] + ADP + H(+)</text>
        <dbReference type="Rhea" id="RHEA:17989"/>
        <dbReference type="Rhea" id="RHEA-COMP:9863"/>
        <dbReference type="Rhea" id="RHEA-COMP:11604"/>
        <dbReference type="ChEBI" id="CHEBI:15378"/>
        <dbReference type="ChEBI" id="CHEBI:29999"/>
        <dbReference type="ChEBI" id="CHEBI:30616"/>
        <dbReference type="ChEBI" id="CHEBI:83421"/>
        <dbReference type="ChEBI" id="CHEBI:456216"/>
        <dbReference type="EC" id="2.7.11.22"/>
    </reaction>
</comment>
<dbReference type="PROSITE" id="PS00108">
    <property type="entry name" value="PROTEIN_KINASE_ST"/>
    <property type="match status" value="1"/>
</dbReference>
<dbReference type="FunFam" id="1.10.510.10:FF:000624">
    <property type="entry name" value="Mitogen-activated protein kinase"/>
    <property type="match status" value="1"/>
</dbReference>
<feature type="non-terminal residue" evidence="13">
    <location>
        <position position="1"/>
    </location>
</feature>
<dbReference type="GO" id="GO:0004693">
    <property type="term" value="F:cyclin-dependent protein serine/threonine kinase activity"/>
    <property type="evidence" value="ECO:0007669"/>
    <property type="project" value="UniProtKB-EC"/>
</dbReference>
<evidence type="ECO:0000256" key="2">
    <source>
        <dbReference type="ARBA" id="ARBA00012425"/>
    </source>
</evidence>
<dbReference type="EMBL" id="JADFTS010000003">
    <property type="protein sequence ID" value="KAF9614853.1"/>
    <property type="molecule type" value="Genomic_DNA"/>
</dbReference>
<dbReference type="GO" id="GO:0005634">
    <property type="term" value="C:nucleus"/>
    <property type="evidence" value="ECO:0007669"/>
    <property type="project" value="TreeGrafter"/>
</dbReference>
<dbReference type="GO" id="GO:0000307">
    <property type="term" value="C:cyclin-dependent protein kinase holoenzyme complex"/>
    <property type="evidence" value="ECO:0007669"/>
    <property type="project" value="TreeGrafter"/>
</dbReference>
<keyword evidence="4" id="KW-0808">Transferase</keyword>
<keyword evidence="7 10" id="KW-0067">ATP-binding</keyword>
<evidence type="ECO:0000259" key="12">
    <source>
        <dbReference type="PROSITE" id="PS50011"/>
    </source>
</evidence>
<evidence type="ECO:0000256" key="8">
    <source>
        <dbReference type="ARBA" id="ARBA00047811"/>
    </source>
</evidence>
<dbReference type="Proteomes" id="UP000631114">
    <property type="component" value="Unassembled WGS sequence"/>
</dbReference>
<dbReference type="InterPro" id="IPR050108">
    <property type="entry name" value="CDK"/>
</dbReference>
<dbReference type="PANTHER" id="PTHR24056">
    <property type="entry name" value="CELL DIVISION PROTEIN KINASE"/>
    <property type="match status" value="1"/>
</dbReference>
<evidence type="ECO:0000256" key="6">
    <source>
        <dbReference type="ARBA" id="ARBA00022777"/>
    </source>
</evidence>
<feature type="binding site" evidence="10">
    <location>
        <position position="34"/>
    </location>
    <ligand>
        <name>ATP</name>
        <dbReference type="ChEBI" id="CHEBI:30616"/>
    </ligand>
</feature>
<dbReference type="Gene3D" id="1.10.510.10">
    <property type="entry name" value="Transferase(Phosphotransferase) domain 1"/>
    <property type="match status" value="1"/>
</dbReference>
<dbReference type="InterPro" id="IPR011009">
    <property type="entry name" value="Kinase-like_dom_sf"/>
</dbReference>
<dbReference type="EC" id="2.7.11.22" evidence="2"/>
<dbReference type="Gene3D" id="3.30.200.20">
    <property type="entry name" value="Phosphorylase Kinase, domain 1"/>
    <property type="match status" value="1"/>
</dbReference>
<keyword evidence="14" id="KW-1185">Reference proteome</keyword>
<comment type="similarity">
    <text evidence="1">Belongs to the protein kinase superfamily. CMGC Ser/Thr protein kinase family. CDC2/CDKX subfamily.</text>
</comment>
<protein>
    <recommendedName>
        <fullName evidence="2">cyclin-dependent kinase</fullName>
        <ecNumber evidence="2">2.7.11.22</ecNumber>
    </recommendedName>
</protein>
<evidence type="ECO:0000256" key="3">
    <source>
        <dbReference type="ARBA" id="ARBA00022527"/>
    </source>
</evidence>
<dbReference type="InterPro" id="IPR008271">
    <property type="entry name" value="Ser/Thr_kinase_AS"/>
</dbReference>
<keyword evidence="6" id="KW-0418">Kinase</keyword>
<organism evidence="13 14">
    <name type="scientific">Coptis chinensis</name>
    <dbReference type="NCBI Taxonomy" id="261450"/>
    <lineage>
        <taxon>Eukaryota</taxon>
        <taxon>Viridiplantae</taxon>
        <taxon>Streptophyta</taxon>
        <taxon>Embryophyta</taxon>
        <taxon>Tracheophyta</taxon>
        <taxon>Spermatophyta</taxon>
        <taxon>Magnoliopsida</taxon>
        <taxon>Ranunculales</taxon>
        <taxon>Ranunculaceae</taxon>
        <taxon>Coptidoideae</taxon>
        <taxon>Coptis</taxon>
    </lineage>
</organism>
<dbReference type="PROSITE" id="PS50011">
    <property type="entry name" value="PROTEIN_KINASE_DOM"/>
    <property type="match status" value="1"/>
</dbReference>
<dbReference type="PROSITE" id="PS00107">
    <property type="entry name" value="PROTEIN_KINASE_ATP"/>
    <property type="match status" value="1"/>
</dbReference>
<comment type="catalytic activity">
    <reaction evidence="8">
        <text>L-threonyl-[protein] + ATP = O-phospho-L-threonyl-[protein] + ADP + H(+)</text>
        <dbReference type="Rhea" id="RHEA:46608"/>
        <dbReference type="Rhea" id="RHEA-COMP:11060"/>
        <dbReference type="Rhea" id="RHEA-COMP:11605"/>
        <dbReference type="ChEBI" id="CHEBI:15378"/>
        <dbReference type="ChEBI" id="CHEBI:30013"/>
        <dbReference type="ChEBI" id="CHEBI:30616"/>
        <dbReference type="ChEBI" id="CHEBI:61977"/>
        <dbReference type="ChEBI" id="CHEBI:456216"/>
        <dbReference type="EC" id="2.7.11.22"/>
    </reaction>
</comment>
<evidence type="ECO:0000256" key="11">
    <source>
        <dbReference type="RuleBase" id="RU000304"/>
    </source>
</evidence>
<comment type="caution">
    <text evidence="13">The sequence shown here is derived from an EMBL/GenBank/DDBJ whole genome shotgun (WGS) entry which is preliminary data.</text>
</comment>
<dbReference type="InterPro" id="IPR000719">
    <property type="entry name" value="Prot_kinase_dom"/>
</dbReference>
<evidence type="ECO:0000313" key="14">
    <source>
        <dbReference type="Proteomes" id="UP000631114"/>
    </source>
</evidence>
<dbReference type="Pfam" id="PF00069">
    <property type="entry name" value="Pkinase"/>
    <property type="match status" value="1"/>
</dbReference>
<evidence type="ECO:0000256" key="4">
    <source>
        <dbReference type="ARBA" id="ARBA00022679"/>
    </source>
</evidence>
<dbReference type="PANTHER" id="PTHR24056:SF254">
    <property type="entry name" value="CYCLIN-DEPENDENT KINASE 2"/>
    <property type="match status" value="1"/>
</dbReference>